<protein>
    <submittedName>
        <fullName evidence="1">Uncharacterized protein</fullName>
    </submittedName>
</protein>
<dbReference type="EMBL" id="CAJJDO010000104">
    <property type="protein sequence ID" value="CAD8193565.1"/>
    <property type="molecule type" value="Genomic_DNA"/>
</dbReference>
<comment type="caution">
    <text evidence="1">The sequence shown here is derived from an EMBL/GenBank/DDBJ whole genome shotgun (WGS) entry which is preliminary data.</text>
</comment>
<reference evidence="1" key="1">
    <citation type="submission" date="2021-01" db="EMBL/GenBank/DDBJ databases">
        <authorList>
            <consortium name="Genoscope - CEA"/>
            <person name="William W."/>
        </authorList>
    </citation>
    <scope>NUCLEOTIDE SEQUENCE</scope>
</reference>
<proteinExistence type="predicted"/>
<keyword evidence="2" id="KW-1185">Reference proteome</keyword>
<accession>A0A8S1WZ91</accession>
<gene>
    <name evidence="1" type="ORF">PPENT_87.1.T1040154</name>
</gene>
<evidence type="ECO:0000313" key="1">
    <source>
        <dbReference type="EMBL" id="CAD8193565.1"/>
    </source>
</evidence>
<evidence type="ECO:0000313" key="2">
    <source>
        <dbReference type="Proteomes" id="UP000689195"/>
    </source>
</evidence>
<dbReference type="AlphaFoldDB" id="A0A8S1WZ91"/>
<sequence length="359" mass="42992">MQQREKLFIICGNINYSTNLMPFMKEVIIQKNNRIKGSQESKTDFILVYYNAQVHLNVYVTCKIDHFIFEWQKFNYQITSITNSTNSKKYLFIFFNSIVNEKRFLNRQHKLQKELVNTITDHQILLYKILNNKSEVINRKKVFESINRILIMKPSKKEDSDIMNCFIDCELLISCNKYILQNCLQQIAIFQQIQKNSQLKLFKLNPISPEECQLMKQRLSQNKGLNFYLIYDKWIKQDQTYECFPIYDLKRMQIQFQTLAKIANSIKLSIPKHSRNRLIQTNNNQMSNYEMTRAQIPTQNSNNSVKITSLKNNWFRLRCWNQTVYLNSQLIRKILVKQIREQLYFQSAQNCTDLSILFN</sequence>
<dbReference type="Proteomes" id="UP000689195">
    <property type="component" value="Unassembled WGS sequence"/>
</dbReference>
<name>A0A8S1WZ91_9CILI</name>
<organism evidence="1 2">
    <name type="scientific">Paramecium pentaurelia</name>
    <dbReference type="NCBI Taxonomy" id="43138"/>
    <lineage>
        <taxon>Eukaryota</taxon>
        <taxon>Sar</taxon>
        <taxon>Alveolata</taxon>
        <taxon>Ciliophora</taxon>
        <taxon>Intramacronucleata</taxon>
        <taxon>Oligohymenophorea</taxon>
        <taxon>Peniculida</taxon>
        <taxon>Parameciidae</taxon>
        <taxon>Paramecium</taxon>
    </lineage>
</organism>